<evidence type="ECO:0000313" key="4">
    <source>
        <dbReference type="EMBL" id="MDH6218216.1"/>
    </source>
</evidence>
<feature type="domain" description="VOC" evidence="3">
    <location>
        <begin position="13"/>
        <end position="159"/>
    </location>
</feature>
<organism evidence="4 5">
    <name type="scientific">Streptomyces pseudovenezuelae</name>
    <dbReference type="NCBI Taxonomy" id="67350"/>
    <lineage>
        <taxon>Bacteria</taxon>
        <taxon>Bacillati</taxon>
        <taxon>Actinomycetota</taxon>
        <taxon>Actinomycetes</taxon>
        <taxon>Kitasatosporales</taxon>
        <taxon>Streptomycetaceae</taxon>
        <taxon>Streptomyces</taxon>
        <taxon>Streptomyces aurantiacus group</taxon>
    </lineage>
</organism>
<feature type="region of interest" description="Disordered" evidence="2">
    <location>
        <begin position="185"/>
        <end position="221"/>
    </location>
</feature>
<evidence type="ECO:0000256" key="2">
    <source>
        <dbReference type="SAM" id="MobiDB-lite"/>
    </source>
</evidence>
<comment type="caution">
    <text evidence="4">The sequence shown here is derived from an EMBL/GenBank/DDBJ whole genome shotgun (WGS) entry which is preliminary data.</text>
</comment>
<gene>
    <name evidence="4" type="ORF">M2283_005548</name>
</gene>
<dbReference type="InterPro" id="IPR029068">
    <property type="entry name" value="Glyas_Bleomycin-R_OHBP_Dase"/>
</dbReference>
<dbReference type="PROSITE" id="PS51819">
    <property type="entry name" value="VOC"/>
    <property type="match status" value="1"/>
</dbReference>
<accession>A0ABT6LRF8</accession>
<dbReference type="RefSeq" id="WP_280879106.1">
    <property type="nucleotide sequence ID" value="NZ_JARXVH010000009.1"/>
</dbReference>
<dbReference type="InterPro" id="IPR037523">
    <property type="entry name" value="VOC_core"/>
</dbReference>
<dbReference type="InterPro" id="IPR004360">
    <property type="entry name" value="Glyas_Fos-R_dOase_dom"/>
</dbReference>
<dbReference type="Pfam" id="PF00903">
    <property type="entry name" value="Glyoxalase"/>
    <property type="match status" value="1"/>
</dbReference>
<feature type="compositionally biased region" description="Basic and acidic residues" evidence="2">
    <location>
        <begin position="191"/>
        <end position="211"/>
    </location>
</feature>
<dbReference type="Gene3D" id="3.10.180.10">
    <property type="entry name" value="2,3-Dihydroxybiphenyl 1,2-Dioxygenase, domain 1"/>
    <property type="match status" value="1"/>
</dbReference>
<dbReference type="EMBL" id="JARXVH010000009">
    <property type="protein sequence ID" value="MDH6218216.1"/>
    <property type="molecule type" value="Genomic_DNA"/>
</dbReference>
<name>A0ABT6LRF8_9ACTN</name>
<dbReference type="Proteomes" id="UP001160499">
    <property type="component" value="Unassembled WGS sequence"/>
</dbReference>
<dbReference type="SUPFAM" id="SSF54593">
    <property type="entry name" value="Glyoxalase/Bleomycin resistance protein/Dihydroxybiphenyl dioxygenase"/>
    <property type="match status" value="1"/>
</dbReference>
<reference evidence="4 5" key="1">
    <citation type="submission" date="2023-04" db="EMBL/GenBank/DDBJ databases">
        <title>Forest soil microbial communities from Buena Vista Peninsula, Colon Province, Panama.</title>
        <authorList>
            <person name="Bouskill N."/>
        </authorList>
    </citation>
    <scope>NUCLEOTIDE SEQUENCE [LARGE SCALE GENOMIC DNA]</scope>
    <source>
        <strain evidence="4 5">GGS1</strain>
    </source>
</reference>
<keyword evidence="1" id="KW-0479">Metal-binding</keyword>
<dbReference type="CDD" id="cd16361">
    <property type="entry name" value="VOC_ShValD_like"/>
    <property type="match status" value="1"/>
</dbReference>
<dbReference type="InterPro" id="IPR051785">
    <property type="entry name" value="MMCE/EMCE_epimerase"/>
</dbReference>
<keyword evidence="5" id="KW-1185">Reference proteome</keyword>
<evidence type="ECO:0000256" key="1">
    <source>
        <dbReference type="ARBA" id="ARBA00022723"/>
    </source>
</evidence>
<evidence type="ECO:0000259" key="3">
    <source>
        <dbReference type="PROSITE" id="PS51819"/>
    </source>
</evidence>
<dbReference type="PANTHER" id="PTHR43048">
    <property type="entry name" value="METHYLMALONYL-COA EPIMERASE"/>
    <property type="match status" value="1"/>
</dbReference>
<evidence type="ECO:0000313" key="5">
    <source>
        <dbReference type="Proteomes" id="UP001160499"/>
    </source>
</evidence>
<protein>
    <submittedName>
        <fullName evidence="4">Catechol 2,3-dioxygenase-like lactoylglutathione lyase family enzyme</fullName>
    </submittedName>
</protein>
<dbReference type="PANTHER" id="PTHR43048:SF6">
    <property type="entry name" value="BLR8189 PROTEIN"/>
    <property type="match status" value="1"/>
</dbReference>
<proteinExistence type="predicted"/>
<sequence>MTARPRGIPGATNVDHIAYTVPDLDQAVAFFTEVIGAELIYREGPIHDPDGDTMRRHLGVHPRASAHIAMLRLGPVTNLELFAYDAPDQRRELPANSDWGGHHLAIHVTDIEQAARYLGEHPGVELLGSPRTIPHGPIAGNHWLYFRTPWGMQMELVQAVRDLPYQRDTGARRYGPAPACDWAANTTQGTHDTDENAHDNHVYQDRRRDTGADALTGSRHA</sequence>